<evidence type="ECO:0000313" key="2">
    <source>
        <dbReference type="Proteomes" id="UP001153332"/>
    </source>
</evidence>
<gene>
    <name evidence="1" type="ORF">O1611_g8638</name>
</gene>
<accession>A0ACC2JBX3</accession>
<dbReference type="EMBL" id="JAPUUL010002626">
    <property type="protein sequence ID" value="KAJ8125002.1"/>
    <property type="molecule type" value="Genomic_DNA"/>
</dbReference>
<dbReference type="Proteomes" id="UP001153332">
    <property type="component" value="Unassembled WGS sequence"/>
</dbReference>
<name>A0ACC2JBX3_9PEZI</name>
<keyword evidence="2" id="KW-1185">Reference proteome</keyword>
<sequence length="865" mass="99733">MAELALLGLVANIFQFIELGINIVSTARDVYQCVESFQSTEIRLLLEDIRNTSNEVGRLSGQSSVWLCHDELAIRSYSAECDSVAAELSSLAAKLTRNDGAKSRTLDGVRDLDKNVRQRLERVLNKQVDMAREGQFCSIMAIIDRLDKRGFDLEVSTAKVLDKSRELLRQQLTTDHRVGPQGYFLLGVRTVTYKFPVLAPARRCDLLDKWLGWEWQVDADEVYLRRPKTRDLLAVWKGDNKLVTAIFCFWALGTPMQKSPLGLLQSLMFQILRTDSTLAAALFPNKRSREPWTVSELREAFRRVPELISGKTKFCFFIDGLDEYPGNETDLIEIVDDISSSSSIKICVSSRPWNRFREAYSSCPSIAVEHLTKNDILNYIKAELLASDAFQENLSADARCGTIIPQLVLQSRGVFLWVFLVVRSLKRDLKSREPYEHLQLRINEIPQSLEGYFQRIFDRIDTIYRQQTARLFLIALHLEEHNENSFPLVAYSCIETEVRDPRYAVDQPLIARDPSWIRRIPDYLAGLKKLAVTRLDDRCKDLLQPRTNDSWHPDSIHYIHISLLHRTVRDFLRDNYLDSLKDRAGENFSPEDSIAKSFLWLFKTYPTQIFFAPAPGDKMTDMSIERRSRMVLLQFWTHVTNHESHISDETIYSFFETMTSLYGTDWVGMIVDERVSRYLTYPSHLTMIPWAVFLNLTGYVQRNWKAGSAEGHFDYEVLTLLLALQPRFLKGSDDIEAKRAIPITPPTVTALCELGCNPNDREIGTNFLNAFQRYYDVEAGTLFKRLEEAYVSKQNVFEVTKVLFQHGLRIPATLREREGVCKANFSYLFEPIFGIDGVRELQRLRGEFQSRWTWSDRLLATFGLL</sequence>
<evidence type="ECO:0000313" key="1">
    <source>
        <dbReference type="EMBL" id="KAJ8125002.1"/>
    </source>
</evidence>
<organism evidence="1 2">
    <name type="scientific">Lasiodiplodia mahajangana</name>
    <dbReference type="NCBI Taxonomy" id="1108764"/>
    <lineage>
        <taxon>Eukaryota</taxon>
        <taxon>Fungi</taxon>
        <taxon>Dikarya</taxon>
        <taxon>Ascomycota</taxon>
        <taxon>Pezizomycotina</taxon>
        <taxon>Dothideomycetes</taxon>
        <taxon>Dothideomycetes incertae sedis</taxon>
        <taxon>Botryosphaeriales</taxon>
        <taxon>Botryosphaeriaceae</taxon>
        <taxon>Lasiodiplodia</taxon>
    </lineage>
</organism>
<protein>
    <submittedName>
        <fullName evidence="1">Uncharacterized protein</fullName>
    </submittedName>
</protein>
<comment type="caution">
    <text evidence="1">The sequence shown here is derived from an EMBL/GenBank/DDBJ whole genome shotgun (WGS) entry which is preliminary data.</text>
</comment>
<reference evidence="1" key="1">
    <citation type="submission" date="2022-12" db="EMBL/GenBank/DDBJ databases">
        <title>Genome Sequence of Lasiodiplodia mahajangana.</title>
        <authorList>
            <person name="Buettner E."/>
        </authorList>
    </citation>
    <scope>NUCLEOTIDE SEQUENCE</scope>
    <source>
        <strain evidence="1">VT137</strain>
    </source>
</reference>
<proteinExistence type="predicted"/>